<dbReference type="Gene3D" id="1.20.120.450">
    <property type="entry name" value="dinb family like domain"/>
    <property type="match status" value="1"/>
</dbReference>
<dbReference type="InterPro" id="IPR011463">
    <property type="entry name" value="DUF1569"/>
</dbReference>
<dbReference type="EMBL" id="FQWQ01000003">
    <property type="protein sequence ID" value="SHH63229.1"/>
    <property type="molecule type" value="Genomic_DNA"/>
</dbReference>
<reference evidence="1 2" key="1">
    <citation type="submission" date="2016-11" db="EMBL/GenBank/DDBJ databases">
        <authorList>
            <person name="Jaros S."/>
            <person name="Januszkiewicz K."/>
            <person name="Wedrychowicz H."/>
        </authorList>
    </citation>
    <scope>NUCLEOTIDE SEQUENCE [LARGE SCALE GENOMIC DNA]</scope>
    <source>
        <strain evidence="1 2">DSM 24574</strain>
    </source>
</reference>
<gene>
    <name evidence="1" type="ORF">SAMN04488109_4733</name>
</gene>
<accession>A0A1M5UJS9</accession>
<evidence type="ECO:0000313" key="2">
    <source>
        <dbReference type="Proteomes" id="UP000184212"/>
    </source>
</evidence>
<dbReference type="RefSeq" id="WP_073138973.1">
    <property type="nucleotide sequence ID" value="NZ_FQWQ01000003.1"/>
</dbReference>
<name>A0A1M5UJS9_9BACT</name>
<sequence>MKTVYDKATRDELIHRINTLQENSAAQWGKMKVYQMVKHCRLWEEMMLGKTKYDRAFIGRLFGKMALNKLLKNEAPLTRNSPTISALIIKDDGDVSIEKSKWIALIEEHAQTWAPDLVHPFFGKLTREQIGRLVYKHCDHHLRQFNS</sequence>
<protein>
    <recommendedName>
        <fullName evidence="3">DUF1569 domain-containing protein</fullName>
    </recommendedName>
</protein>
<dbReference type="OrthoDB" id="2599194at2"/>
<dbReference type="Pfam" id="PF07606">
    <property type="entry name" value="DUF1569"/>
    <property type="match status" value="1"/>
</dbReference>
<dbReference type="Proteomes" id="UP000184212">
    <property type="component" value="Unassembled WGS sequence"/>
</dbReference>
<proteinExistence type="predicted"/>
<organism evidence="1 2">
    <name type="scientific">Chryseolinea serpens</name>
    <dbReference type="NCBI Taxonomy" id="947013"/>
    <lineage>
        <taxon>Bacteria</taxon>
        <taxon>Pseudomonadati</taxon>
        <taxon>Bacteroidota</taxon>
        <taxon>Cytophagia</taxon>
        <taxon>Cytophagales</taxon>
        <taxon>Fulvivirgaceae</taxon>
        <taxon>Chryseolinea</taxon>
    </lineage>
</organism>
<dbReference type="AlphaFoldDB" id="A0A1M5UJS9"/>
<evidence type="ECO:0008006" key="3">
    <source>
        <dbReference type="Google" id="ProtNLM"/>
    </source>
</evidence>
<dbReference type="InterPro" id="IPR034660">
    <property type="entry name" value="DinB/YfiT-like"/>
</dbReference>
<evidence type="ECO:0000313" key="1">
    <source>
        <dbReference type="EMBL" id="SHH63229.1"/>
    </source>
</evidence>
<keyword evidence="2" id="KW-1185">Reference proteome</keyword>
<dbReference type="STRING" id="947013.SAMN04488109_4733"/>